<dbReference type="InterPro" id="IPR044135">
    <property type="entry name" value="Met-tRNA-FMT_C"/>
</dbReference>
<dbReference type="EC" id="2.1.2.9" evidence="2 5"/>
<dbReference type="Pfam" id="PF00551">
    <property type="entry name" value="Formyl_trans_N"/>
    <property type="match status" value="1"/>
</dbReference>
<dbReference type="PANTHER" id="PTHR11138:SF5">
    <property type="entry name" value="METHIONYL-TRNA FORMYLTRANSFERASE, MITOCHONDRIAL"/>
    <property type="match status" value="1"/>
</dbReference>
<dbReference type="NCBIfam" id="TIGR00460">
    <property type="entry name" value="fmt"/>
    <property type="match status" value="1"/>
</dbReference>
<evidence type="ECO:0000256" key="4">
    <source>
        <dbReference type="ARBA" id="ARBA00022917"/>
    </source>
</evidence>
<evidence type="ECO:0000256" key="5">
    <source>
        <dbReference type="HAMAP-Rule" id="MF_00182"/>
    </source>
</evidence>
<dbReference type="SUPFAM" id="SSF50486">
    <property type="entry name" value="FMT C-terminal domain-like"/>
    <property type="match status" value="1"/>
</dbReference>
<keyword evidence="4 5" id="KW-0648">Protein biosynthesis</keyword>
<dbReference type="PANTHER" id="PTHR11138">
    <property type="entry name" value="METHIONYL-TRNA FORMYLTRANSFERASE"/>
    <property type="match status" value="1"/>
</dbReference>
<dbReference type="EMBL" id="CP009761">
    <property type="protein sequence ID" value="AIZ36938.1"/>
    <property type="molecule type" value="Genomic_DNA"/>
</dbReference>
<evidence type="ECO:0000256" key="3">
    <source>
        <dbReference type="ARBA" id="ARBA00022679"/>
    </source>
</evidence>
<feature type="domain" description="Formyl transferase C-terminal" evidence="7">
    <location>
        <begin position="202"/>
        <end position="298"/>
    </location>
</feature>
<dbReference type="InterPro" id="IPR005794">
    <property type="entry name" value="Fmt"/>
</dbReference>
<evidence type="ECO:0000313" key="8">
    <source>
        <dbReference type="EMBL" id="AIZ36938.1"/>
    </source>
</evidence>
<reference evidence="8 9" key="1">
    <citation type="submission" date="2014-10" db="EMBL/GenBank/DDBJ databases">
        <title>Complete genome sequence of Parvimonas micra KCOM 1535 (= ChDC B708).</title>
        <authorList>
            <person name="Kook J.-K."/>
            <person name="Park S.-N."/>
            <person name="Lim Y.K."/>
            <person name="Roh H."/>
        </authorList>
    </citation>
    <scope>NUCLEOTIDE SEQUENCE [LARGE SCALE GENOMIC DNA]</scope>
    <source>
        <strain evidence="9">KCOM 1535 / ChDC B708</strain>
    </source>
</reference>
<comment type="similarity">
    <text evidence="1 5">Belongs to the Fmt family.</text>
</comment>
<dbReference type="InterPro" id="IPR036477">
    <property type="entry name" value="Formyl_transf_N_sf"/>
</dbReference>
<dbReference type="GO" id="GO:0005829">
    <property type="term" value="C:cytosol"/>
    <property type="evidence" value="ECO:0007669"/>
    <property type="project" value="TreeGrafter"/>
</dbReference>
<evidence type="ECO:0000259" key="7">
    <source>
        <dbReference type="Pfam" id="PF02911"/>
    </source>
</evidence>
<name>A0A0B4S279_9FIRM</name>
<dbReference type="HAMAP" id="MF_00182">
    <property type="entry name" value="Formyl_trans"/>
    <property type="match status" value="1"/>
</dbReference>
<dbReference type="InterPro" id="IPR041711">
    <property type="entry name" value="Met-tRNA-FMT_N"/>
</dbReference>
<gene>
    <name evidence="5" type="primary">fmt</name>
    <name evidence="8" type="ORF">NW74_06100</name>
</gene>
<feature type="binding site" evidence="5">
    <location>
        <begin position="108"/>
        <end position="111"/>
    </location>
    <ligand>
        <name>(6S)-5,6,7,8-tetrahydrofolate</name>
        <dbReference type="ChEBI" id="CHEBI:57453"/>
    </ligand>
</feature>
<dbReference type="GO" id="GO:0004479">
    <property type="term" value="F:methionyl-tRNA formyltransferase activity"/>
    <property type="evidence" value="ECO:0007669"/>
    <property type="project" value="UniProtKB-UniRule"/>
</dbReference>
<dbReference type="CDD" id="cd08704">
    <property type="entry name" value="Met_tRNA_FMT_C"/>
    <property type="match status" value="1"/>
</dbReference>
<dbReference type="CDD" id="cd08646">
    <property type="entry name" value="FMT_core_Met-tRNA-FMT_N"/>
    <property type="match status" value="1"/>
</dbReference>
<proteinExistence type="inferred from homology"/>
<dbReference type="OrthoDB" id="9802815at2"/>
<dbReference type="STRING" id="33033.NW74_06100"/>
<comment type="catalytic activity">
    <reaction evidence="5">
        <text>L-methionyl-tRNA(fMet) + (6R)-10-formyltetrahydrofolate = N-formyl-L-methionyl-tRNA(fMet) + (6S)-5,6,7,8-tetrahydrofolate + H(+)</text>
        <dbReference type="Rhea" id="RHEA:24380"/>
        <dbReference type="Rhea" id="RHEA-COMP:9952"/>
        <dbReference type="Rhea" id="RHEA-COMP:9953"/>
        <dbReference type="ChEBI" id="CHEBI:15378"/>
        <dbReference type="ChEBI" id="CHEBI:57453"/>
        <dbReference type="ChEBI" id="CHEBI:78530"/>
        <dbReference type="ChEBI" id="CHEBI:78844"/>
        <dbReference type="ChEBI" id="CHEBI:195366"/>
        <dbReference type="EC" id="2.1.2.9"/>
    </reaction>
</comment>
<protein>
    <recommendedName>
        <fullName evidence="2 5">Methionyl-tRNA formyltransferase</fullName>
        <ecNumber evidence="2 5">2.1.2.9</ecNumber>
    </recommendedName>
</protein>
<dbReference type="Proteomes" id="UP000031386">
    <property type="component" value="Chromosome"/>
</dbReference>
<organism evidence="8 9">
    <name type="scientific">Parvimonas micra</name>
    <dbReference type="NCBI Taxonomy" id="33033"/>
    <lineage>
        <taxon>Bacteria</taxon>
        <taxon>Bacillati</taxon>
        <taxon>Bacillota</taxon>
        <taxon>Tissierellia</taxon>
        <taxon>Tissierellales</taxon>
        <taxon>Peptoniphilaceae</taxon>
        <taxon>Parvimonas</taxon>
    </lineage>
</organism>
<keyword evidence="9" id="KW-1185">Reference proteome</keyword>
<dbReference type="SUPFAM" id="SSF53328">
    <property type="entry name" value="Formyltransferase"/>
    <property type="match status" value="1"/>
</dbReference>
<dbReference type="InterPro" id="IPR002376">
    <property type="entry name" value="Formyl_transf_N"/>
</dbReference>
<feature type="domain" description="Formyl transferase N-terminal" evidence="6">
    <location>
        <begin position="3"/>
        <end position="179"/>
    </location>
</feature>
<dbReference type="RefSeq" id="WP_041954462.1">
    <property type="nucleotide sequence ID" value="NZ_CP009761.1"/>
</dbReference>
<evidence type="ECO:0000313" key="9">
    <source>
        <dbReference type="Proteomes" id="UP000031386"/>
    </source>
</evidence>
<dbReference type="Pfam" id="PF02911">
    <property type="entry name" value="Formyl_trans_C"/>
    <property type="match status" value="1"/>
</dbReference>
<evidence type="ECO:0000256" key="1">
    <source>
        <dbReference type="ARBA" id="ARBA00010699"/>
    </source>
</evidence>
<sequence>MKRIIFMGTPDFAVPPLETLNENFEVSLVVSQKDKLRNRKKLLPTPVKQRALELGLEVVTPDSVKSDEFFEVVKEINPDFIVVVAFGQIIDKRLIDFMKGKILNIHASILPELRGSAPINWAIVNGLEKTGVSIMSIDVGLDTGDVLDIEETEILESDNAETLYERLSKMGSKLIVKTINDFENKYKNRVKQGDNFSYAPMIKKEMGKLNFNDTSRNIFNKIRGFYNWPSTFCEYLGENIKIHRAEISKENPNTSIGTIFKVSDGAIFVKTLDGSIKLLEIQFSGKKRVLVKDYLRGNSIKVGEILR</sequence>
<accession>A0A0B4S279</accession>
<evidence type="ECO:0000259" key="6">
    <source>
        <dbReference type="Pfam" id="PF00551"/>
    </source>
</evidence>
<dbReference type="InterPro" id="IPR005793">
    <property type="entry name" value="Formyl_trans_C"/>
</dbReference>
<evidence type="ECO:0000256" key="2">
    <source>
        <dbReference type="ARBA" id="ARBA00012261"/>
    </source>
</evidence>
<dbReference type="Gene3D" id="3.40.50.12230">
    <property type="match status" value="1"/>
</dbReference>
<dbReference type="InterPro" id="IPR011034">
    <property type="entry name" value="Formyl_transferase-like_C_sf"/>
</dbReference>
<dbReference type="AlphaFoldDB" id="A0A0B4S279"/>
<dbReference type="KEGG" id="pmic:NW74_06100"/>
<keyword evidence="3 5" id="KW-0808">Transferase</keyword>
<comment type="function">
    <text evidence="5">Attaches a formyl group to the free amino group of methionyl-tRNA(fMet). The formyl group appears to play a dual role in the initiator identity of N-formylmethionyl-tRNA by promoting its recognition by IF2 and preventing the misappropriation of this tRNA by the elongation apparatus.</text>
</comment>